<feature type="binding site" evidence="12 13">
    <location>
        <begin position="58"/>
        <end position="61"/>
    </location>
    <ligand>
        <name>substrate</name>
    </ligand>
</feature>
<evidence type="ECO:0000256" key="8">
    <source>
        <dbReference type="ARBA" id="ARBA00022741"/>
    </source>
</evidence>
<dbReference type="PRINTS" id="PR00477">
    <property type="entry name" value="PHGLYCKINASE"/>
</dbReference>
<dbReference type="Pfam" id="PF00162">
    <property type="entry name" value="PGK"/>
    <property type="match status" value="1"/>
</dbReference>
<dbReference type="GO" id="GO:0005524">
    <property type="term" value="F:ATP binding"/>
    <property type="evidence" value="ECO:0007669"/>
    <property type="project" value="UniProtKB-KW"/>
</dbReference>
<evidence type="ECO:0000256" key="1">
    <source>
        <dbReference type="ARBA" id="ARBA00000642"/>
    </source>
</evidence>
<name>A0A4R8DM42_9BACT</name>
<dbReference type="OrthoDB" id="9808460at2"/>
<evidence type="ECO:0000256" key="5">
    <source>
        <dbReference type="ARBA" id="ARBA00013061"/>
    </source>
</evidence>
<keyword evidence="8 12" id="KW-0547">Nucleotide-binding</keyword>
<sequence>MSTFAQHNFKGERALVRVDFNVPLDDAFHITDDTRMRAAVPTIKKILGDGGSVILMSHLGRPKGGPEDKFSLKHLLPHLKELLPGTDVQFADDCIGASAVNAAAALKPGSVLLLENLRFYKEEEKGDKAFAEKLSKLGDVYVNDAFGTAHRAHASTAVIAQFFPKDKRMFGLLMEAEVSSANKVMNDTQRPFTAILGGAKVSDKILIIENLLEKANNIIIGGGMAYTFLKAQGKSIGKSLCEEDKLDLANEILAKAKAKGVQFLIPVDSIAADKFAPDAATQKVSNDHIPDGWMGLDISDESIALFGKVILASKTILWNGPMGVFEMEKFQHGTKAIAEFVAQATAQGAFSLVGGGDSVAAVNQFGLADKVSYVSTGGGALLELFEGKVLPGIAAINE</sequence>
<feature type="binding site" evidence="13">
    <location>
        <position position="118"/>
    </location>
    <ligand>
        <name>(2R)-3-phosphoglycerate</name>
        <dbReference type="ChEBI" id="CHEBI:58272"/>
    </ligand>
</feature>
<dbReference type="GO" id="GO:0043531">
    <property type="term" value="F:ADP binding"/>
    <property type="evidence" value="ECO:0007669"/>
    <property type="project" value="TreeGrafter"/>
</dbReference>
<evidence type="ECO:0000256" key="4">
    <source>
        <dbReference type="ARBA" id="ARBA00011245"/>
    </source>
</evidence>
<dbReference type="Gene3D" id="3.40.50.1260">
    <property type="entry name" value="Phosphoglycerate kinase, N-terminal domain"/>
    <property type="match status" value="2"/>
</dbReference>
<dbReference type="UniPathway" id="UPA00109">
    <property type="reaction ID" value="UER00185"/>
</dbReference>
<comment type="pathway">
    <text evidence="2 12">Carbohydrate degradation; glycolysis; pyruvate from D-glyceraldehyde 3-phosphate: step 2/5.</text>
</comment>
<accession>A0A4R8DM42</accession>
<evidence type="ECO:0000313" key="16">
    <source>
        <dbReference type="EMBL" id="TDW99003.1"/>
    </source>
</evidence>
<feature type="binding site" evidence="13">
    <location>
        <position position="151"/>
    </location>
    <ligand>
        <name>(2R)-3-phosphoglycerate</name>
        <dbReference type="ChEBI" id="CHEBI:58272"/>
    </ligand>
</feature>
<dbReference type="GO" id="GO:0006094">
    <property type="term" value="P:gluconeogenesis"/>
    <property type="evidence" value="ECO:0007669"/>
    <property type="project" value="TreeGrafter"/>
</dbReference>
<dbReference type="InterPro" id="IPR036043">
    <property type="entry name" value="Phosphoglycerate_kinase_sf"/>
</dbReference>
<feature type="binding site" evidence="12 14">
    <location>
        <position position="204"/>
    </location>
    <ligand>
        <name>ATP</name>
        <dbReference type="ChEBI" id="CHEBI:30616"/>
    </ligand>
</feature>
<comment type="similarity">
    <text evidence="3 12 15">Belongs to the phosphoglycerate kinase family.</text>
</comment>
<evidence type="ECO:0000256" key="10">
    <source>
        <dbReference type="ARBA" id="ARBA00022840"/>
    </source>
</evidence>
<evidence type="ECO:0000256" key="7">
    <source>
        <dbReference type="ARBA" id="ARBA00022679"/>
    </source>
</evidence>
<keyword evidence="11 12" id="KW-0324">Glycolysis</keyword>
<comment type="subunit">
    <text evidence="4 12">Monomer.</text>
</comment>
<dbReference type="GO" id="GO:0005829">
    <property type="term" value="C:cytosol"/>
    <property type="evidence" value="ECO:0007669"/>
    <property type="project" value="TreeGrafter"/>
</dbReference>
<protein>
    <recommendedName>
        <fullName evidence="6 12">Phosphoglycerate kinase</fullName>
        <ecNumber evidence="5 12">2.7.2.3</ecNumber>
    </recommendedName>
</protein>
<dbReference type="GO" id="GO:0006096">
    <property type="term" value="P:glycolytic process"/>
    <property type="evidence" value="ECO:0007669"/>
    <property type="project" value="UniProtKB-UniRule"/>
</dbReference>
<dbReference type="HAMAP" id="MF_00145">
    <property type="entry name" value="Phosphoglyc_kinase"/>
    <property type="match status" value="1"/>
</dbReference>
<evidence type="ECO:0000256" key="6">
    <source>
        <dbReference type="ARBA" id="ARBA00016471"/>
    </source>
</evidence>
<evidence type="ECO:0000313" key="17">
    <source>
        <dbReference type="Proteomes" id="UP000294498"/>
    </source>
</evidence>
<evidence type="ECO:0000256" key="3">
    <source>
        <dbReference type="ARBA" id="ARBA00008982"/>
    </source>
</evidence>
<organism evidence="16 17">
    <name type="scientific">Dinghuibacter silviterrae</name>
    <dbReference type="NCBI Taxonomy" id="1539049"/>
    <lineage>
        <taxon>Bacteria</taxon>
        <taxon>Pseudomonadati</taxon>
        <taxon>Bacteroidota</taxon>
        <taxon>Chitinophagia</taxon>
        <taxon>Chitinophagales</taxon>
        <taxon>Chitinophagaceae</taxon>
        <taxon>Dinghuibacter</taxon>
    </lineage>
</organism>
<reference evidence="16 17" key="1">
    <citation type="submission" date="2019-03" db="EMBL/GenBank/DDBJ databases">
        <title>Genomic Encyclopedia of Type Strains, Phase IV (KMG-IV): sequencing the most valuable type-strain genomes for metagenomic binning, comparative biology and taxonomic classification.</title>
        <authorList>
            <person name="Goeker M."/>
        </authorList>
    </citation>
    <scope>NUCLEOTIDE SEQUENCE [LARGE SCALE GENOMIC DNA]</scope>
    <source>
        <strain evidence="16 17">DSM 100059</strain>
    </source>
</reference>
<evidence type="ECO:0000256" key="2">
    <source>
        <dbReference type="ARBA" id="ARBA00004838"/>
    </source>
</evidence>
<feature type="binding site" evidence="12">
    <location>
        <position position="118"/>
    </location>
    <ligand>
        <name>substrate</name>
    </ligand>
</feature>
<dbReference type="FunFam" id="3.40.50.1260:FF:000003">
    <property type="entry name" value="Phosphoglycerate kinase"/>
    <property type="match status" value="1"/>
</dbReference>
<feature type="binding site" evidence="12">
    <location>
        <position position="35"/>
    </location>
    <ligand>
        <name>substrate</name>
    </ligand>
</feature>
<dbReference type="CDD" id="cd00318">
    <property type="entry name" value="Phosphoglycerate_kinase"/>
    <property type="match status" value="1"/>
</dbReference>
<keyword evidence="17" id="KW-1185">Reference proteome</keyword>
<feature type="binding site" evidence="13">
    <location>
        <position position="35"/>
    </location>
    <ligand>
        <name>(2R)-3-phosphoglycerate</name>
        <dbReference type="ChEBI" id="CHEBI:58272"/>
    </ligand>
</feature>
<dbReference type="PANTHER" id="PTHR11406">
    <property type="entry name" value="PHOSPHOGLYCERATE KINASE"/>
    <property type="match status" value="1"/>
</dbReference>
<dbReference type="PIRSF" id="PIRSF000724">
    <property type="entry name" value="Pgk"/>
    <property type="match status" value="1"/>
</dbReference>
<evidence type="ECO:0000256" key="11">
    <source>
        <dbReference type="ARBA" id="ARBA00023152"/>
    </source>
</evidence>
<dbReference type="InterPro" id="IPR001576">
    <property type="entry name" value="Phosphoglycerate_kinase"/>
</dbReference>
<dbReference type="AlphaFoldDB" id="A0A4R8DM42"/>
<comment type="subcellular location">
    <subcellularLocation>
        <location evidence="12">Cytoplasm</location>
    </subcellularLocation>
</comment>
<evidence type="ECO:0000256" key="15">
    <source>
        <dbReference type="RuleBase" id="RU000532"/>
    </source>
</evidence>
<dbReference type="InterPro" id="IPR015824">
    <property type="entry name" value="Phosphoglycerate_kinase_N"/>
</dbReference>
<dbReference type="FunFam" id="3.40.50.1260:FF:000006">
    <property type="entry name" value="Phosphoglycerate kinase"/>
    <property type="match status" value="1"/>
</dbReference>
<keyword evidence="7 12" id="KW-0808">Transferase</keyword>
<dbReference type="EC" id="2.7.2.3" evidence="5 12"/>
<dbReference type="GO" id="GO:0004618">
    <property type="term" value="F:phosphoglycerate kinase activity"/>
    <property type="evidence" value="ECO:0007669"/>
    <property type="project" value="UniProtKB-UniRule"/>
</dbReference>
<dbReference type="PANTHER" id="PTHR11406:SF23">
    <property type="entry name" value="PHOSPHOGLYCERATE KINASE 1, CHLOROPLASTIC-RELATED"/>
    <property type="match status" value="1"/>
</dbReference>
<keyword evidence="12" id="KW-0963">Cytoplasm</keyword>
<feature type="binding site" evidence="12 14">
    <location>
        <begin position="355"/>
        <end position="358"/>
    </location>
    <ligand>
        <name>ATP</name>
        <dbReference type="ChEBI" id="CHEBI:30616"/>
    </ligand>
</feature>
<gene>
    <name evidence="12" type="primary">pgk</name>
    <name evidence="16" type="ORF">EDB95_0009</name>
</gene>
<keyword evidence="9 12" id="KW-0418">Kinase</keyword>
<dbReference type="RefSeq" id="WP_133989350.1">
    <property type="nucleotide sequence ID" value="NZ_SODV01000001.1"/>
</dbReference>
<evidence type="ECO:0000256" key="12">
    <source>
        <dbReference type="HAMAP-Rule" id="MF_00145"/>
    </source>
</evidence>
<feature type="binding site" evidence="12 13">
    <location>
        <begin position="19"/>
        <end position="21"/>
    </location>
    <ligand>
        <name>substrate</name>
    </ligand>
</feature>
<proteinExistence type="inferred from homology"/>
<dbReference type="Proteomes" id="UP000294498">
    <property type="component" value="Unassembled WGS sequence"/>
</dbReference>
<comment type="caution">
    <text evidence="16">The sequence shown here is derived from an EMBL/GenBank/DDBJ whole genome shotgun (WGS) entry which is preliminary data.</text>
</comment>
<dbReference type="SUPFAM" id="SSF53748">
    <property type="entry name" value="Phosphoglycerate kinase"/>
    <property type="match status" value="1"/>
</dbReference>
<feature type="binding site" evidence="12 14">
    <location>
        <position position="326"/>
    </location>
    <ligand>
        <name>ATP</name>
        <dbReference type="ChEBI" id="CHEBI:30616"/>
    </ligand>
</feature>
<comment type="catalytic activity">
    <reaction evidence="1 12 15">
        <text>(2R)-3-phosphoglycerate + ATP = (2R)-3-phospho-glyceroyl phosphate + ADP</text>
        <dbReference type="Rhea" id="RHEA:14801"/>
        <dbReference type="ChEBI" id="CHEBI:30616"/>
        <dbReference type="ChEBI" id="CHEBI:57604"/>
        <dbReference type="ChEBI" id="CHEBI:58272"/>
        <dbReference type="ChEBI" id="CHEBI:456216"/>
        <dbReference type="EC" id="2.7.2.3"/>
    </reaction>
</comment>
<keyword evidence="10 12" id="KW-0067">ATP-binding</keyword>
<feature type="binding site" evidence="12">
    <location>
        <position position="151"/>
    </location>
    <ligand>
        <name>substrate</name>
    </ligand>
</feature>
<evidence type="ECO:0000256" key="9">
    <source>
        <dbReference type="ARBA" id="ARBA00022777"/>
    </source>
</evidence>
<dbReference type="EMBL" id="SODV01000001">
    <property type="protein sequence ID" value="TDW99003.1"/>
    <property type="molecule type" value="Genomic_DNA"/>
</dbReference>
<evidence type="ECO:0000256" key="13">
    <source>
        <dbReference type="PIRSR" id="PIRSR000724-1"/>
    </source>
</evidence>
<evidence type="ECO:0000256" key="14">
    <source>
        <dbReference type="PIRSR" id="PIRSR000724-2"/>
    </source>
</evidence>
<feature type="binding site" evidence="12 14">
    <location>
        <position position="295"/>
    </location>
    <ligand>
        <name>ATP</name>
        <dbReference type="ChEBI" id="CHEBI:30616"/>
    </ligand>
</feature>